<reference evidence="2" key="1">
    <citation type="submission" date="2020-12" db="EMBL/GenBank/DDBJ databases">
        <title>WGS assembly of Carya illinoinensis cv. Pawnee.</title>
        <authorList>
            <person name="Platts A."/>
            <person name="Shu S."/>
            <person name="Wright S."/>
            <person name="Barry K."/>
            <person name="Edger P."/>
            <person name="Pires J.C."/>
            <person name="Schmutz J."/>
        </authorList>
    </citation>
    <scope>NUCLEOTIDE SEQUENCE</scope>
    <source>
        <tissue evidence="2">Leaf</tissue>
    </source>
</reference>
<dbReference type="AlphaFoldDB" id="A0A8T1N4V0"/>
<evidence type="ECO:0000256" key="1">
    <source>
        <dbReference type="SAM" id="Phobius"/>
    </source>
</evidence>
<keyword evidence="1" id="KW-0472">Membrane</keyword>
<dbReference type="EMBL" id="CM031824">
    <property type="protein sequence ID" value="KAG6625082.1"/>
    <property type="molecule type" value="Genomic_DNA"/>
</dbReference>
<accession>A0A8T1N4V0</accession>
<comment type="caution">
    <text evidence="2">The sequence shown here is derived from an EMBL/GenBank/DDBJ whole genome shotgun (WGS) entry which is preliminary data.</text>
</comment>
<evidence type="ECO:0000313" key="2">
    <source>
        <dbReference type="EMBL" id="KAG6625082.1"/>
    </source>
</evidence>
<name>A0A8T1N4V0_CARIL</name>
<sequence length="45" mass="5002">MGFFSTILGFCSIGVGISIGLVAGYFFVIYFQPNDIQVRSWSYSL</sequence>
<feature type="transmembrane region" description="Helical" evidence="1">
    <location>
        <begin position="6"/>
        <end position="31"/>
    </location>
</feature>
<protein>
    <submittedName>
        <fullName evidence="2">Uncharacterized protein</fullName>
    </submittedName>
</protein>
<dbReference type="Proteomes" id="UP000811609">
    <property type="component" value="Chromosome 16"/>
</dbReference>
<organism evidence="2 3">
    <name type="scientific">Carya illinoinensis</name>
    <name type="common">Pecan</name>
    <dbReference type="NCBI Taxonomy" id="32201"/>
    <lineage>
        <taxon>Eukaryota</taxon>
        <taxon>Viridiplantae</taxon>
        <taxon>Streptophyta</taxon>
        <taxon>Embryophyta</taxon>
        <taxon>Tracheophyta</taxon>
        <taxon>Spermatophyta</taxon>
        <taxon>Magnoliopsida</taxon>
        <taxon>eudicotyledons</taxon>
        <taxon>Gunneridae</taxon>
        <taxon>Pentapetalae</taxon>
        <taxon>rosids</taxon>
        <taxon>fabids</taxon>
        <taxon>Fagales</taxon>
        <taxon>Juglandaceae</taxon>
        <taxon>Carya</taxon>
    </lineage>
</organism>
<keyword evidence="3" id="KW-1185">Reference proteome</keyword>
<gene>
    <name evidence="2" type="ORF">CIPAW_16G071200</name>
</gene>
<keyword evidence="1" id="KW-0812">Transmembrane</keyword>
<evidence type="ECO:0000313" key="3">
    <source>
        <dbReference type="Proteomes" id="UP000811609"/>
    </source>
</evidence>
<keyword evidence="1" id="KW-1133">Transmembrane helix</keyword>
<proteinExistence type="predicted"/>